<dbReference type="SMART" id="SM00091">
    <property type="entry name" value="PAS"/>
    <property type="match status" value="1"/>
</dbReference>
<dbReference type="PROSITE" id="PS50113">
    <property type="entry name" value="PAC"/>
    <property type="match status" value="1"/>
</dbReference>
<dbReference type="PANTHER" id="PTHR46663:SF2">
    <property type="entry name" value="GGDEF DOMAIN-CONTAINING PROTEIN"/>
    <property type="match status" value="1"/>
</dbReference>
<dbReference type="Gene3D" id="3.30.450.20">
    <property type="entry name" value="PAS domain"/>
    <property type="match status" value="1"/>
</dbReference>
<dbReference type="EMBL" id="JBEFLD010000002">
    <property type="protein sequence ID" value="MEQ6289980.1"/>
    <property type="molecule type" value="Genomic_DNA"/>
</dbReference>
<dbReference type="CDD" id="cd00130">
    <property type="entry name" value="PAS"/>
    <property type="match status" value="1"/>
</dbReference>
<feature type="domain" description="GGDEF" evidence="3">
    <location>
        <begin position="180"/>
        <end position="312"/>
    </location>
</feature>
<evidence type="ECO:0000313" key="4">
    <source>
        <dbReference type="EMBL" id="MEQ6289980.1"/>
    </source>
</evidence>
<dbReference type="InterPro" id="IPR029787">
    <property type="entry name" value="Nucleotide_cyclase"/>
</dbReference>
<comment type="caution">
    <text evidence="4">The sequence shown here is derived from an EMBL/GenBank/DDBJ whole genome shotgun (WGS) entry which is preliminary data.</text>
</comment>
<dbReference type="InterPro" id="IPR000700">
    <property type="entry name" value="PAS-assoc_C"/>
</dbReference>
<dbReference type="RefSeq" id="WP_349584877.1">
    <property type="nucleotide sequence ID" value="NZ_JBEFLD010000002.1"/>
</dbReference>
<evidence type="ECO:0000259" key="3">
    <source>
        <dbReference type="PROSITE" id="PS50887"/>
    </source>
</evidence>
<dbReference type="InterPro" id="IPR013656">
    <property type="entry name" value="PAS_4"/>
</dbReference>
<dbReference type="Pfam" id="PF00990">
    <property type="entry name" value="GGDEF"/>
    <property type="match status" value="1"/>
</dbReference>
<dbReference type="SUPFAM" id="SSF55785">
    <property type="entry name" value="PYP-like sensor domain (PAS domain)"/>
    <property type="match status" value="1"/>
</dbReference>
<dbReference type="InterPro" id="IPR000014">
    <property type="entry name" value="PAS"/>
</dbReference>
<evidence type="ECO:0000259" key="2">
    <source>
        <dbReference type="PROSITE" id="PS50113"/>
    </source>
</evidence>
<feature type="domain" description="PAC" evidence="2">
    <location>
        <begin position="91"/>
        <end position="143"/>
    </location>
</feature>
<organism evidence="4 5">
    <name type="scientific">Vogesella oryzagri</name>
    <dbReference type="NCBI Taxonomy" id="3160864"/>
    <lineage>
        <taxon>Bacteria</taxon>
        <taxon>Pseudomonadati</taxon>
        <taxon>Pseudomonadota</taxon>
        <taxon>Betaproteobacteria</taxon>
        <taxon>Neisseriales</taxon>
        <taxon>Chromobacteriaceae</taxon>
        <taxon>Vogesella</taxon>
    </lineage>
</organism>
<dbReference type="PANTHER" id="PTHR46663">
    <property type="entry name" value="DIGUANYLATE CYCLASE DGCT-RELATED"/>
    <property type="match status" value="1"/>
</dbReference>
<gene>
    <name evidence="4" type="ORF">ABNW52_05045</name>
</gene>
<reference evidence="4" key="1">
    <citation type="submission" date="2024-06" db="EMBL/GenBank/DDBJ databases">
        <title>Genome sequence of Vogesella sp. MAHUQ-64.</title>
        <authorList>
            <person name="Huq M.A."/>
        </authorList>
    </citation>
    <scope>NUCLEOTIDE SEQUENCE</scope>
    <source>
        <strain evidence="4">MAHUQ-64</strain>
    </source>
</reference>
<dbReference type="Pfam" id="PF08448">
    <property type="entry name" value="PAS_4"/>
    <property type="match status" value="1"/>
</dbReference>
<proteinExistence type="predicted"/>
<dbReference type="CDD" id="cd01949">
    <property type="entry name" value="GGDEF"/>
    <property type="match status" value="1"/>
</dbReference>
<dbReference type="PROSITE" id="PS50887">
    <property type="entry name" value="GGDEF"/>
    <property type="match status" value="1"/>
</dbReference>
<dbReference type="InterPro" id="IPR043128">
    <property type="entry name" value="Rev_trsase/Diguanyl_cyclase"/>
</dbReference>
<evidence type="ECO:0000259" key="1">
    <source>
        <dbReference type="PROSITE" id="PS50112"/>
    </source>
</evidence>
<protein>
    <submittedName>
        <fullName evidence="4">GGDEF domain-containing protein</fullName>
    </submittedName>
</protein>
<dbReference type="NCBIfam" id="TIGR00254">
    <property type="entry name" value="GGDEF"/>
    <property type="match status" value="1"/>
</dbReference>
<keyword evidence="5" id="KW-1185">Reference proteome</keyword>
<dbReference type="NCBIfam" id="TIGR00229">
    <property type="entry name" value="sensory_box"/>
    <property type="match status" value="1"/>
</dbReference>
<sequence length="312" mass="34339">MTHPEYTLTPAGAINSPAARRLQQILDILPQPVMLFRPDGQVEYANAAARRQFGHPAADVSCHHYTLASDSRCHGAQPCPFQLARDSGQPVTLEHHRRDAQGNERFIEVTAAPLFGEDGQLEALLETHHDVTARKQEEQRLQLLQGQLTELAHRDPLTNLSNRRFLELKLETLAKDRVSRPYALLFADLDQFKPINDGHGHVVGDRVLSLVAQRLRGAVRNSDLLVRLGGDEFAILLENSNDSGARAVASKIIAALSLPLDGLPTPNQLGVSIGIAMFNTGSAMPAELLQQADAAMYRAKRRGGNDRELIRL</sequence>
<dbReference type="PROSITE" id="PS50112">
    <property type="entry name" value="PAS"/>
    <property type="match status" value="1"/>
</dbReference>
<dbReference type="Proteomes" id="UP001433638">
    <property type="component" value="Unassembled WGS sequence"/>
</dbReference>
<dbReference type="Gene3D" id="3.30.70.270">
    <property type="match status" value="1"/>
</dbReference>
<feature type="domain" description="PAS" evidence="1">
    <location>
        <begin position="18"/>
        <end position="60"/>
    </location>
</feature>
<dbReference type="InterPro" id="IPR052163">
    <property type="entry name" value="DGC-Regulatory_Protein"/>
</dbReference>
<dbReference type="InterPro" id="IPR035965">
    <property type="entry name" value="PAS-like_dom_sf"/>
</dbReference>
<accession>A0ABV1M2V4</accession>
<name>A0ABV1M2V4_9NEIS</name>
<dbReference type="InterPro" id="IPR000160">
    <property type="entry name" value="GGDEF_dom"/>
</dbReference>
<evidence type="ECO:0000313" key="5">
    <source>
        <dbReference type="Proteomes" id="UP001433638"/>
    </source>
</evidence>
<dbReference type="SUPFAM" id="SSF55073">
    <property type="entry name" value="Nucleotide cyclase"/>
    <property type="match status" value="1"/>
</dbReference>
<dbReference type="SMART" id="SM00267">
    <property type="entry name" value="GGDEF"/>
    <property type="match status" value="1"/>
</dbReference>